<dbReference type="InterPro" id="IPR043128">
    <property type="entry name" value="Rev_trsase/Diguanyl_cyclase"/>
</dbReference>
<dbReference type="AlphaFoldDB" id="A0A072V6W6"/>
<dbReference type="Gene3D" id="3.30.70.270">
    <property type="match status" value="1"/>
</dbReference>
<dbReference type="PANTHER" id="PTHR33064:SF37">
    <property type="entry name" value="RIBONUCLEASE H"/>
    <property type="match status" value="1"/>
</dbReference>
<dbReference type="InterPro" id="IPR043502">
    <property type="entry name" value="DNA/RNA_pol_sf"/>
</dbReference>
<evidence type="ECO:0008006" key="4">
    <source>
        <dbReference type="Google" id="ProtNLM"/>
    </source>
</evidence>
<dbReference type="PANTHER" id="PTHR33064">
    <property type="entry name" value="POL PROTEIN"/>
    <property type="match status" value="1"/>
</dbReference>
<dbReference type="Proteomes" id="UP000002051">
    <property type="component" value="Chromosome 2"/>
</dbReference>
<dbReference type="SUPFAM" id="SSF56672">
    <property type="entry name" value="DNA/RNA polymerases"/>
    <property type="match status" value="1"/>
</dbReference>
<name>A0A072V6W6_MEDTR</name>
<evidence type="ECO:0000313" key="2">
    <source>
        <dbReference type="EnsemblPlants" id="KEH37113"/>
    </source>
</evidence>
<gene>
    <name evidence="1" type="ordered locus">MTR_2g031890</name>
</gene>
<reference evidence="1 3" key="1">
    <citation type="journal article" date="2011" name="Nature">
        <title>The Medicago genome provides insight into the evolution of rhizobial symbioses.</title>
        <authorList>
            <person name="Young N.D."/>
            <person name="Debelle F."/>
            <person name="Oldroyd G.E."/>
            <person name="Geurts R."/>
            <person name="Cannon S.B."/>
            <person name="Udvardi M.K."/>
            <person name="Benedito V.A."/>
            <person name="Mayer K.F."/>
            <person name="Gouzy J."/>
            <person name="Schoof H."/>
            <person name="Van de Peer Y."/>
            <person name="Proost S."/>
            <person name="Cook D.R."/>
            <person name="Meyers B.C."/>
            <person name="Spannagl M."/>
            <person name="Cheung F."/>
            <person name="De Mita S."/>
            <person name="Krishnakumar V."/>
            <person name="Gundlach H."/>
            <person name="Zhou S."/>
            <person name="Mudge J."/>
            <person name="Bharti A.K."/>
            <person name="Murray J.D."/>
            <person name="Naoumkina M.A."/>
            <person name="Rosen B."/>
            <person name="Silverstein K.A."/>
            <person name="Tang H."/>
            <person name="Rombauts S."/>
            <person name="Zhao P.X."/>
            <person name="Zhou P."/>
            <person name="Barbe V."/>
            <person name="Bardou P."/>
            <person name="Bechner M."/>
            <person name="Bellec A."/>
            <person name="Berger A."/>
            <person name="Berges H."/>
            <person name="Bidwell S."/>
            <person name="Bisseling T."/>
            <person name="Choisne N."/>
            <person name="Couloux A."/>
            <person name="Denny R."/>
            <person name="Deshpande S."/>
            <person name="Dai X."/>
            <person name="Doyle J.J."/>
            <person name="Dudez A.M."/>
            <person name="Farmer A.D."/>
            <person name="Fouteau S."/>
            <person name="Franken C."/>
            <person name="Gibelin C."/>
            <person name="Gish J."/>
            <person name="Goldstein S."/>
            <person name="Gonzalez A.J."/>
            <person name="Green P.J."/>
            <person name="Hallab A."/>
            <person name="Hartog M."/>
            <person name="Hua A."/>
            <person name="Humphray S.J."/>
            <person name="Jeong D.H."/>
            <person name="Jing Y."/>
            <person name="Jocker A."/>
            <person name="Kenton S.M."/>
            <person name="Kim D.J."/>
            <person name="Klee K."/>
            <person name="Lai H."/>
            <person name="Lang C."/>
            <person name="Lin S."/>
            <person name="Macmil S.L."/>
            <person name="Magdelenat G."/>
            <person name="Matthews L."/>
            <person name="McCorrison J."/>
            <person name="Monaghan E.L."/>
            <person name="Mun J.H."/>
            <person name="Najar F.Z."/>
            <person name="Nicholson C."/>
            <person name="Noirot C."/>
            <person name="O'Bleness M."/>
            <person name="Paule C.R."/>
            <person name="Poulain J."/>
            <person name="Prion F."/>
            <person name="Qin B."/>
            <person name="Qu C."/>
            <person name="Retzel E.F."/>
            <person name="Riddle C."/>
            <person name="Sallet E."/>
            <person name="Samain S."/>
            <person name="Samson N."/>
            <person name="Sanders I."/>
            <person name="Saurat O."/>
            <person name="Scarpelli C."/>
            <person name="Schiex T."/>
            <person name="Segurens B."/>
            <person name="Severin A.J."/>
            <person name="Sherrier D.J."/>
            <person name="Shi R."/>
            <person name="Sims S."/>
            <person name="Singer S.R."/>
            <person name="Sinharoy S."/>
            <person name="Sterck L."/>
            <person name="Viollet A."/>
            <person name="Wang B.B."/>
            <person name="Wang K."/>
            <person name="Wang M."/>
            <person name="Wang X."/>
            <person name="Warfsmann J."/>
            <person name="Weissenbach J."/>
            <person name="White D.D."/>
            <person name="White J.D."/>
            <person name="Wiley G.B."/>
            <person name="Wincker P."/>
            <person name="Xing Y."/>
            <person name="Yang L."/>
            <person name="Yao Z."/>
            <person name="Ying F."/>
            <person name="Zhai J."/>
            <person name="Zhou L."/>
            <person name="Zuber A."/>
            <person name="Denarie J."/>
            <person name="Dixon R.A."/>
            <person name="May G.D."/>
            <person name="Schwartz D.C."/>
            <person name="Rogers J."/>
            <person name="Quetier F."/>
            <person name="Town C.D."/>
            <person name="Roe B.A."/>
        </authorList>
    </citation>
    <scope>NUCLEOTIDE SEQUENCE [LARGE SCALE GENOMIC DNA]</scope>
    <source>
        <strain evidence="1">A17</strain>
        <strain evidence="2 3">cv. Jemalong A17</strain>
    </source>
</reference>
<reference evidence="2" key="3">
    <citation type="submission" date="2015-04" db="UniProtKB">
        <authorList>
            <consortium name="EnsemblPlants"/>
        </authorList>
    </citation>
    <scope>IDENTIFICATION</scope>
    <source>
        <strain evidence="2">cv. Jemalong A17</strain>
    </source>
</reference>
<proteinExistence type="predicted"/>
<keyword evidence="3" id="KW-1185">Reference proteome</keyword>
<dbReference type="HOGENOM" id="CLU_652777_0_0_1"/>
<evidence type="ECO:0000313" key="3">
    <source>
        <dbReference type="Proteomes" id="UP000002051"/>
    </source>
</evidence>
<sequence length="421" mass="47278">MFPPANKSQYSFSPTEQSSMDKGKAAWSILDSNLIEQKKDTLNVEIFRKIPGGDFEAAQRCFLQRIRENPWWRLRSCTKMFPPANKSQHSFSPTEQSSMDKGKAAWSILDSNLIEQKKDTLNVEIFRKIPGGDFELIPFGDDPSKSFKIGKELPELVQAQLIACLRELTSFPGVQLIVSPSASVVPQRRRKQSPEKAEATEKDVKNLLEANFISEAKCTTWLSNVILVKNLMEKAYISWLIIRSVINFVRSWTPILGIEANLDKCRAFTKFPTPKSKKCIQTLNGMLTSLSRFVAKSAQHALPFFKLLRKETAFEWTDECETALTRLKRALSQPPILSRPDQGETLYLYLSVSSDAAIITSLTPPHQISTTTPSTPATTSAFNDNIIAFGLQIFPSKPTYFTGSVTNTGDPHLRSCGEKSW</sequence>
<protein>
    <recommendedName>
        <fullName evidence="4">Reverse transcriptase/retrotransposon-derived protein RNase H-like domain-containing protein</fullName>
    </recommendedName>
</protein>
<dbReference type="EnsemblPlants" id="KEH37113">
    <property type="protein sequence ID" value="KEH37113"/>
    <property type="gene ID" value="MTR_2g031890"/>
</dbReference>
<reference evidence="1 3" key="2">
    <citation type="journal article" date="2014" name="BMC Genomics">
        <title>An improved genome release (version Mt4.0) for the model legume Medicago truncatula.</title>
        <authorList>
            <person name="Tang H."/>
            <person name="Krishnakumar V."/>
            <person name="Bidwell S."/>
            <person name="Rosen B."/>
            <person name="Chan A."/>
            <person name="Zhou S."/>
            <person name="Gentzbittel L."/>
            <person name="Childs K.L."/>
            <person name="Yandell M."/>
            <person name="Gundlach H."/>
            <person name="Mayer K.F."/>
            <person name="Schwartz D.C."/>
            <person name="Town C.D."/>
        </authorList>
    </citation>
    <scope>GENOME REANNOTATION</scope>
    <source>
        <strain evidence="1">A17</strain>
        <strain evidence="2 3">cv. Jemalong A17</strain>
    </source>
</reference>
<dbReference type="EMBL" id="CM001218">
    <property type="protein sequence ID" value="KEH37113.1"/>
    <property type="molecule type" value="Genomic_DNA"/>
</dbReference>
<organism evidence="1 3">
    <name type="scientific">Medicago truncatula</name>
    <name type="common">Barrel medic</name>
    <name type="synonym">Medicago tribuloides</name>
    <dbReference type="NCBI Taxonomy" id="3880"/>
    <lineage>
        <taxon>Eukaryota</taxon>
        <taxon>Viridiplantae</taxon>
        <taxon>Streptophyta</taxon>
        <taxon>Embryophyta</taxon>
        <taxon>Tracheophyta</taxon>
        <taxon>Spermatophyta</taxon>
        <taxon>Magnoliopsida</taxon>
        <taxon>eudicotyledons</taxon>
        <taxon>Gunneridae</taxon>
        <taxon>Pentapetalae</taxon>
        <taxon>rosids</taxon>
        <taxon>fabids</taxon>
        <taxon>Fabales</taxon>
        <taxon>Fabaceae</taxon>
        <taxon>Papilionoideae</taxon>
        <taxon>50 kb inversion clade</taxon>
        <taxon>NPAAA clade</taxon>
        <taxon>Hologalegina</taxon>
        <taxon>IRL clade</taxon>
        <taxon>Trifolieae</taxon>
        <taxon>Medicago</taxon>
    </lineage>
</organism>
<accession>A0A072V6W6</accession>
<evidence type="ECO:0000313" key="1">
    <source>
        <dbReference type="EMBL" id="KEH37113.1"/>
    </source>
</evidence>
<dbReference type="InterPro" id="IPR051320">
    <property type="entry name" value="Viral_Replic_Matur_Polypro"/>
</dbReference>
<dbReference type="Gene3D" id="3.10.10.10">
    <property type="entry name" value="HIV Type 1 Reverse Transcriptase, subunit A, domain 1"/>
    <property type="match status" value="1"/>
</dbReference>